<name>A0A1B9IMH7_9TREE</name>
<dbReference type="PANTHER" id="PTHR33337">
    <property type="entry name" value="GFA DOMAIN-CONTAINING PROTEIN"/>
    <property type="match status" value="1"/>
</dbReference>
<evidence type="ECO:0000256" key="2">
    <source>
        <dbReference type="ARBA" id="ARBA00022723"/>
    </source>
</evidence>
<protein>
    <recommendedName>
        <fullName evidence="5">CENP-V/GFA domain-containing protein</fullName>
    </recommendedName>
</protein>
<dbReference type="GO" id="GO:0016846">
    <property type="term" value="F:carbon-sulfur lyase activity"/>
    <property type="evidence" value="ECO:0007669"/>
    <property type="project" value="InterPro"/>
</dbReference>
<dbReference type="EMBL" id="KI669464">
    <property type="protein sequence ID" value="OCF56763.1"/>
    <property type="molecule type" value="Genomic_DNA"/>
</dbReference>
<dbReference type="Gene3D" id="3.90.1590.10">
    <property type="entry name" value="glutathione-dependent formaldehyde- activating enzyme (gfa)"/>
    <property type="match status" value="1"/>
</dbReference>
<evidence type="ECO:0000259" key="5">
    <source>
        <dbReference type="Pfam" id="PF04828"/>
    </source>
</evidence>
<dbReference type="Pfam" id="PF04828">
    <property type="entry name" value="GFA"/>
    <property type="match status" value="1"/>
</dbReference>
<keyword evidence="4" id="KW-0456">Lyase</keyword>
<dbReference type="GO" id="GO:0046872">
    <property type="term" value="F:metal ion binding"/>
    <property type="evidence" value="ECO:0007669"/>
    <property type="project" value="UniProtKB-KW"/>
</dbReference>
<dbReference type="OrthoDB" id="428768at2759"/>
<evidence type="ECO:0000313" key="7">
    <source>
        <dbReference type="Proteomes" id="UP000092583"/>
    </source>
</evidence>
<feature type="domain" description="CENP-V/GFA" evidence="5">
    <location>
        <begin position="2"/>
        <end position="85"/>
    </location>
</feature>
<keyword evidence="3" id="KW-0862">Zinc</keyword>
<organism evidence="6 7">
    <name type="scientific">Kwoniella mangroviensis CBS 10435</name>
    <dbReference type="NCBI Taxonomy" id="1331196"/>
    <lineage>
        <taxon>Eukaryota</taxon>
        <taxon>Fungi</taxon>
        <taxon>Dikarya</taxon>
        <taxon>Basidiomycota</taxon>
        <taxon>Agaricomycotina</taxon>
        <taxon>Tremellomycetes</taxon>
        <taxon>Tremellales</taxon>
        <taxon>Cryptococcaceae</taxon>
        <taxon>Kwoniella</taxon>
    </lineage>
</organism>
<dbReference type="AlphaFoldDB" id="A0A1B9IMH7"/>
<comment type="similarity">
    <text evidence="1">Belongs to the Gfa family.</text>
</comment>
<keyword evidence="7" id="KW-1185">Reference proteome</keyword>
<dbReference type="SUPFAM" id="SSF51316">
    <property type="entry name" value="Mss4-like"/>
    <property type="match status" value="1"/>
</dbReference>
<dbReference type="PANTHER" id="PTHR33337:SF8">
    <property type="entry name" value="CENP-V_GFA DOMAIN-CONTAINING PROTEIN"/>
    <property type="match status" value="1"/>
</dbReference>
<dbReference type="Proteomes" id="UP000092583">
    <property type="component" value="Unassembled WGS sequence"/>
</dbReference>
<proteinExistence type="inferred from homology"/>
<reference evidence="7" key="2">
    <citation type="submission" date="2013-12" db="EMBL/GenBank/DDBJ databases">
        <title>Evolution of pathogenesis and genome organization in the Tremellales.</title>
        <authorList>
            <person name="Cuomo C."/>
            <person name="Litvintseva A."/>
            <person name="Heitman J."/>
            <person name="Chen Y."/>
            <person name="Sun S."/>
            <person name="Springer D."/>
            <person name="Dromer F."/>
            <person name="Young S."/>
            <person name="Zeng Q."/>
            <person name="Chapman S."/>
            <person name="Gujja S."/>
            <person name="Saif S."/>
            <person name="Birren B."/>
        </authorList>
    </citation>
    <scope>NUCLEOTIDE SEQUENCE [LARGE SCALE GENOMIC DNA]</scope>
    <source>
        <strain evidence="7">CBS 10435</strain>
    </source>
</reference>
<gene>
    <name evidence="6" type="ORF">L486_05618</name>
</gene>
<dbReference type="InterPro" id="IPR011057">
    <property type="entry name" value="Mss4-like_sf"/>
</dbReference>
<keyword evidence="2" id="KW-0479">Metal-binding</keyword>
<reference evidence="6 7" key="1">
    <citation type="submission" date="2013-07" db="EMBL/GenBank/DDBJ databases">
        <title>The Genome Sequence of Kwoniella mangroviensis CBS10435.</title>
        <authorList>
            <consortium name="The Broad Institute Genome Sequencing Platform"/>
            <person name="Cuomo C."/>
            <person name="Litvintseva A."/>
            <person name="Chen Y."/>
            <person name="Heitman J."/>
            <person name="Sun S."/>
            <person name="Springer D."/>
            <person name="Dromer F."/>
            <person name="Young S.K."/>
            <person name="Zeng Q."/>
            <person name="Gargeya S."/>
            <person name="Fitzgerald M."/>
            <person name="Abouelleil A."/>
            <person name="Alvarado L."/>
            <person name="Berlin A.M."/>
            <person name="Chapman S.B."/>
            <person name="Dewar J."/>
            <person name="Goldberg J."/>
            <person name="Griggs A."/>
            <person name="Gujja S."/>
            <person name="Hansen M."/>
            <person name="Howarth C."/>
            <person name="Imamovic A."/>
            <person name="Larimer J."/>
            <person name="McCowan C."/>
            <person name="Murphy C."/>
            <person name="Pearson M."/>
            <person name="Priest M."/>
            <person name="Roberts A."/>
            <person name="Saif S."/>
            <person name="Shea T."/>
            <person name="Sykes S."/>
            <person name="Wortman J."/>
            <person name="Nusbaum C."/>
            <person name="Birren B."/>
        </authorList>
    </citation>
    <scope>NUCLEOTIDE SEQUENCE [LARGE SCALE GENOMIC DNA]</scope>
    <source>
        <strain evidence="6 7">CBS 10435</strain>
    </source>
</reference>
<dbReference type="InterPro" id="IPR006913">
    <property type="entry name" value="CENP-V/GFA"/>
</dbReference>
<sequence>MFATNFTTLDSHTRFSRGEDHLTLFVQDQITTTGKNMINGFCKTCGTLMYRKSEGFPGTRFLRVGTVDDFKLYDTVLRPQHEQFVGCRVNWWGGVDGAKKYEKMME</sequence>
<accession>A0A1B9IMH7</accession>
<evidence type="ECO:0000256" key="1">
    <source>
        <dbReference type="ARBA" id="ARBA00005495"/>
    </source>
</evidence>
<dbReference type="STRING" id="1331196.A0A1B9IMH7"/>
<evidence type="ECO:0000256" key="3">
    <source>
        <dbReference type="ARBA" id="ARBA00022833"/>
    </source>
</evidence>
<evidence type="ECO:0000256" key="4">
    <source>
        <dbReference type="ARBA" id="ARBA00023239"/>
    </source>
</evidence>
<evidence type="ECO:0000313" key="6">
    <source>
        <dbReference type="EMBL" id="OCF56763.1"/>
    </source>
</evidence>